<gene>
    <name evidence="4" type="ORF">NCTC12218_01425</name>
</gene>
<evidence type="ECO:0000256" key="2">
    <source>
        <dbReference type="ARBA" id="ARBA00023121"/>
    </source>
</evidence>
<reference evidence="4" key="1">
    <citation type="submission" date="2018-06" db="EMBL/GenBank/DDBJ databases">
        <authorList>
            <consortium name="Pathogen Informatics"/>
            <person name="Doyle S."/>
        </authorList>
    </citation>
    <scope>NUCLEOTIDE SEQUENCE [LARGE SCALE GENOMIC DNA]</scope>
    <source>
        <strain evidence="4">NCTC12218</strain>
    </source>
</reference>
<evidence type="ECO:0000256" key="1">
    <source>
        <dbReference type="ARBA" id="ARBA00003238"/>
    </source>
</evidence>
<dbReference type="GO" id="GO:0008289">
    <property type="term" value="F:lipid binding"/>
    <property type="evidence" value="ECO:0007669"/>
    <property type="project" value="UniProtKB-KW"/>
</dbReference>
<dbReference type="InterPro" id="IPR043168">
    <property type="entry name" value="DegV_C"/>
</dbReference>
<evidence type="ECO:0000313" key="5">
    <source>
        <dbReference type="Proteomes" id="UP000264146"/>
    </source>
</evidence>
<keyword evidence="2" id="KW-0446">Lipid-binding</keyword>
<evidence type="ECO:0000313" key="4">
    <source>
        <dbReference type="EMBL" id="SUM88931.1"/>
    </source>
</evidence>
<protein>
    <submittedName>
        <fullName evidence="4">DegV family protein</fullName>
    </submittedName>
</protein>
<dbReference type="EMBL" id="LR962863">
    <property type="protein sequence ID" value="CAD7359764.1"/>
    <property type="molecule type" value="Genomic_DNA"/>
</dbReference>
<dbReference type="RefSeq" id="WP_016425075.1">
    <property type="nucleotide sequence ID" value="NZ_CABKRV010000001.1"/>
</dbReference>
<dbReference type="InterPro" id="IPR050270">
    <property type="entry name" value="DegV_domain_contain"/>
</dbReference>
<dbReference type="InterPro" id="IPR003797">
    <property type="entry name" value="DegV"/>
</dbReference>
<dbReference type="Gene3D" id="3.40.50.10170">
    <property type="match status" value="1"/>
</dbReference>
<dbReference type="PANTHER" id="PTHR33434:SF8">
    <property type="entry name" value="DEGV DOMAIN-CONTAINING PROTEIN SPR1019"/>
    <property type="match status" value="1"/>
</dbReference>
<name>A0A7Z7QPM2_STASC</name>
<dbReference type="PROSITE" id="PS51482">
    <property type="entry name" value="DEGV"/>
    <property type="match status" value="1"/>
</dbReference>
<dbReference type="AlphaFoldDB" id="A0A7Z7QPM2"/>
<sequence>MQQIIVTDSTSDLEPSFLKQHNIHVVPLSVTINGDSYEDQTEITNESFSQYLGYDENDLKTSQPPIGKFVEKYEELAQTGAEIISIHLSSGLSGTYQTAVQASEMVDAKITVIDSKSISFGLGYQLKCLTQWVEAGLSTEEILNKLKKLQENIKLYVIIGQLDQLIKGGRISKAKGLIGNFMKIKPIGELVDGNLEMIHNARTQNACIKFILKDLKSFIGDNAIESVGISHAKAQDFMDKFKEKLDETFNIQKFEFGHTTPVISTHTGAGAIGLVVLKNSKDL</sequence>
<dbReference type="PANTHER" id="PTHR33434">
    <property type="entry name" value="DEGV DOMAIN-CONTAINING PROTEIN DR_1986-RELATED"/>
    <property type="match status" value="1"/>
</dbReference>
<proteinExistence type="predicted"/>
<reference evidence="3 5" key="2">
    <citation type="submission" date="2020-11" db="EMBL/GenBank/DDBJ databases">
        <authorList>
            <consortium name="Pathogen Informatics"/>
        </authorList>
    </citation>
    <scope>NUCLEOTIDE SEQUENCE [LARGE SCALE GENOMIC DNA]</scope>
    <source>
        <strain evidence="3 5">NCTC12218</strain>
    </source>
</reference>
<dbReference type="Proteomes" id="UP000264146">
    <property type="component" value="Chromosome"/>
</dbReference>
<dbReference type="GeneID" id="93790113"/>
<dbReference type="SUPFAM" id="SSF82549">
    <property type="entry name" value="DAK1/DegV-like"/>
    <property type="match status" value="1"/>
</dbReference>
<dbReference type="Gene3D" id="3.30.1180.10">
    <property type="match status" value="1"/>
</dbReference>
<accession>A0A7Z7QPM2</accession>
<evidence type="ECO:0000313" key="3">
    <source>
        <dbReference type="EMBL" id="CAD7359764.1"/>
    </source>
</evidence>
<dbReference type="EMBL" id="UHEF01000001">
    <property type="protein sequence ID" value="SUM88931.1"/>
    <property type="molecule type" value="Genomic_DNA"/>
</dbReference>
<dbReference type="Pfam" id="PF02645">
    <property type="entry name" value="DegV"/>
    <property type="match status" value="1"/>
</dbReference>
<comment type="function">
    <text evidence="1">May bind long-chain fatty acids, such as palmitate, and may play a role in lipid transport or fatty acid metabolism.</text>
</comment>
<organism evidence="4">
    <name type="scientific">Staphylococcus schleiferi</name>
    <dbReference type="NCBI Taxonomy" id="1295"/>
    <lineage>
        <taxon>Bacteria</taxon>
        <taxon>Bacillati</taxon>
        <taxon>Bacillota</taxon>
        <taxon>Bacilli</taxon>
        <taxon>Bacillales</taxon>
        <taxon>Staphylococcaceae</taxon>
        <taxon>Staphylococcus</taxon>
    </lineage>
</organism>
<dbReference type="NCBIfam" id="TIGR00762">
    <property type="entry name" value="DegV"/>
    <property type="match status" value="1"/>
</dbReference>